<dbReference type="EMBL" id="AMRJ01000038">
    <property type="protein sequence ID" value="EKF73027.1"/>
    <property type="molecule type" value="Genomic_DNA"/>
</dbReference>
<dbReference type="STRING" id="1177179.A11A3_15789"/>
<dbReference type="Pfam" id="PF10698">
    <property type="entry name" value="DUF2505"/>
    <property type="match status" value="1"/>
</dbReference>
<dbReference type="Proteomes" id="UP000010164">
    <property type="component" value="Unassembled WGS sequence"/>
</dbReference>
<evidence type="ECO:0000313" key="2">
    <source>
        <dbReference type="Proteomes" id="UP000010164"/>
    </source>
</evidence>
<reference evidence="1 2" key="1">
    <citation type="journal article" date="2012" name="J. Bacteriol.">
        <title>Genome Sequence of the Alkane-Degrading Bacterium Alcanivorax hongdengensis Type Strain A-11-3.</title>
        <authorList>
            <person name="Lai Q."/>
            <person name="Shao Z."/>
        </authorList>
    </citation>
    <scope>NUCLEOTIDE SEQUENCE [LARGE SCALE GENOMIC DNA]</scope>
    <source>
        <strain evidence="1 2">A-11-3</strain>
    </source>
</reference>
<name>L0WAB4_9GAMM</name>
<dbReference type="RefSeq" id="WP_008930324.1">
    <property type="nucleotide sequence ID" value="NZ_AMRJ01000038.1"/>
</dbReference>
<organism evidence="1 2">
    <name type="scientific">Alcanivorax hongdengensis A-11-3</name>
    <dbReference type="NCBI Taxonomy" id="1177179"/>
    <lineage>
        <taxon>Bacteria</taxon>
        <taxon>Pseudomonadati</taxon>
        <taxon>Pseudomonadota</taxon>
        <taxon>Gammaproteobacteria</taxon>
        <taxon>Oceanospirillales</taxon>
        <taxon>Alcanivoracaceae</taxon>
        <taxon>Alcanivorax</taxon>
    </lineage>
</organism>
<gene>
    <name evidence="1" type="ORF">A11A3_15789</name>
</gene>
<evidence type="ECO:0000313" key="1">
    <source>
        <dbReference type="EMBL" id="EKF73027.1"/>
    </source>
</evidence>
<dbReference type="InterPro" id="IPR019639">
    <property type="entry name" value="DUF2505"/>
</dbReference>
<comment type="caution">
    <text evidence="1">The sequence shown here is derived from an EMBL/GenBank/DDBJ whole genome shotgun (WGS) entry which is preliminary data.</text>
</comment>
<dbReference type="eggNOG" id="ENOG5033708">
    <property type="taxonomic scope" value="Bacteria"/>
</dbReference>
<protein>
    <recommendedName>
        <fullName evidence="3">DUF2505 domain-containing protein</fullName>
    </recommendedName>
</protein>
<proteinExistence type="predicted"/>
<evidence type="ECO:0008006" key="3">
    <source>
        <dbReference type="Google" id="ProtNLM"/>
    </source>
</evidence>
<dbReference type="PATRIC" id="fig|1177179.3.peg.3108"/>
<keyword evidence="2" id="KW-1185">Reference proteome</keyword>
<accession>L0WAB4</accession>
<dbReference type="AlphaFoldDB" id="L0WAB4"/>
<sequence>MDFTEQNRYPFPADVVLQVFGDQDYFLQKYQLSGASNIQLIDADNQGDRSRITVSRDVDVDIDVPGFARKFVPETITLVQTDSWDRTSRTGNIDIQFKGMPAQVRGKMAVRDSDDGCVLDITFSVKINVPIVGDKLARVMAEDLKEKFQRDSSQAQKVMADIAQRYQ</sequence>